<dbReference type="EMBL" id="CP001848">
    <property type="protein sequence ID" value="ADB14740.1"/>
    <property type="molecule type" value="Genomic_DNA"/>
</dbReference>
<protein>
    <recommendedName>
        <fullName evidence="7">Yip1 domain-containing protein</fullName>
    </recommendedName>
</protein>
<evidence type="ECO:0000256" key="5">
    <source>
        <dbReference type="SAM" id="MobiDB-lite"/>
    </source>
</evidence>
<dbReference type="STRING" id="530564.Psta_0043"/>
<feature type="region of interest" description="Disordered" evidence="5">
    <location>
        <begin position="103"/>
        <end position="251"/>
    </location>
</feature>
<feature type="transmembrane region" description="Helical" evidence="6">
    <location>
        <begin position="533"/>
        <end position="560"/>
    </location>
</feature>
<dbReference type="HOGENOM" id="CLU_450441_0_0_0"/>
<evidence type="ECO:0000256" key="1">
    <source>
        <dbReference type="ARBA" id="ARBA00004141"/>
    </source>
</evidence>
<feature type="compositionally biased region" description="Low complexity" evidence="5">
    <location>
        <begin position="165"/>
        <end position="249"/>
    </location>
</feature>
<reference evidence="8 9" key="1">
    <citation type="journal article" date="2009" name="Stand. Genomic Sci.">
        <title>Complete genome sequence of Pirellula staleyi type strain (ATCC 27377).</title>
        <authorList>
            <person name="Clum A."/>
            <person name="Tindall B.J."/>
            <person name="Sikorski J."/>
            <person name="Ivanova N."/>
            <person name="Mavrommatis K."/>
            <person name="Lucas S."/>
            <person name="Glavina del Rio T."/>
            <person name="Nolan M."/>
            <person name="Chen F."/>
            <person name="Tice H."/>
            <person name="Pitluck S."/>
            <person name="Cheng J.F."/>
            <person name="Chertkov O."/>
            <person name="Brettin T."/>
            <person name="Han C."/>
            <person name="Detter J.C."/>
            <person name="Kuske C."/>
            <person name="Bruce D."/>
            <person name="Goodwin L."/>
            <person name="Ovchinikova G."/>
            <person name="Pati A."/>
            <person name="Mikhailova N."/>
            <person name="Chen A."/>
            <person name="Palaniappan K."/>
            <person name="Land M."/>
            <person name="Hauser L."/>
            <person name="Chang Y.J."/>
            <person name="Jeffries C.D."/>
            <person name="Chain P."/>
            <person name="Rohde M."/>
            <person name="Goker M."/>
            <person name="Bristow J."/>
            <person name="Eisen J.A."/>
            <person name="Markowitz V."/>
            <person name="Hugenholtz P."/>
            <person name="Kyrpides N.C."/>
            <person name="Klenk H.P."/>
            <person name="Lapidus A."/>
        </authorList>
    </citation>
    <scope>NUCLEOTIDE SEQUENCE [LARGE SCALE GENOMIC DNA]</scope>
    <source>
        <strain evidence="9">ATCC 27377 / DSM 6068 / ICPB 4128</strain>
    </source>
</reference>
<sequence length="606" mass="60450">MTIEFSCFDCGQLVKTPASAAGKKGRCPHCGTIVQIPAEAPKPAPPPPPPPPPAPPAAAVAIEFPCPKCNGLVRTPLSAAGKKGRCPHCTTVVQIPGTSPAALAPTTAAPSAAAKKPVPEPVAAKPTPPPPAKPKFDDELTLADDPDHPITTPAPKPAPKPTPDPAKGVKPAAAKPATQPAAAQPSAKPAAPAKPSGAKPTAPAAASSTKPTVKPAAASGAKPAATTPAATKPVAKPTTPGKPAAGGKTIPVAKPIAAPGAKAQQPTNEQFDDLLPLEEEESLEDLPVLETNDLGGLTPLTDLGPIPGTGLPAIGAPMLPGASTGGTLFAAMPLAAGQATPFGTDPADAGFLLASDPTLGLPALPPNPYASPGVSLPSASPGLGSSFVSGPRERTGLPWDIEVSAAAYWQTAKMLVFSPSQGFAVMHRTGGVSGPLGYALIGLMIGPLGALLLIYLFMMLVLLVSTGNFEAMVGLTLIFAIYGISTSAGMMVSGCIGLLVGAGISHLCLMLVGGATRPYETTFRVLAYTNGSVALIGFIPFIGAIIQIVLTIVLLINGYASAHGISAGRAALAVFLPLIVLGGCIFVGIMMLTGLVAASGPNPSSF</sequence>
<dbReference type="Pfam" id="PF04893">
    <property type="entry name" value="Yip1"/>
    <property type="match status" value="1"/>
</dbReference>
<dbReference type="eggNOG" id="COG2881">
    <property type="taxonomic scope" value="Bacteria"/>
</dbReference>
<evidence type="ECO:0000313" key="8">
    <source>
        <dbReference type="EMBL" id="ADB14740.1"/>
    </source>
</evidence>
<evidence type="ECO:0000313" key="9">
    <source>
        <dbReference type="Proteomes" id="UP000001887"/>
    </source>
</evidence>
<evidence type="ECO:0000256" key="3">
    <source>
        <dbReference type="ARBA" id="ARBA00022989"/>
    </source>
</evidence>
<dbReference type="eggNOG" id="COG3170">
    <property type="taxonomic scope" value="Bacteria"/>
</dbReference>
<evidence type="ECO:0000259" key="7">
    <source>
        <dbReference type="Pfam" id="PF04893"/>
    </source>
</evidence>
<evidence type="ECO:0000256" key="4">
    <source>
        <dbReference type="ARBA" id="ARBA00023136"/>
    </source>
</evidence>
<accession>D2QZI2</accession>
<keyword evidence="2 6" id="KW-0812">Transmembrane</keyword>
<dbReference type="InterPro" id="IPR006977">
    <property type="entry name" value="Yip1_dom"/>
</dbReference>
<dbReference type="Proteomes" id="UP000001887">
    <property type="component" value="Chromosome"/>
</dbReference>
<feature type="domain" description="Yip1" evidence="7">
    <location>
        <begin position="415"/>
        <end position="587"/>
    </location>
</feature>
<dbReference type="AlphaFoldDB" id="D2QZI2"/>
<organism evidence="8 9">
    <name type="scientific">Pirellula staleyi (strain ATCC 27377 / DSM 6068 / ICPB 4128)</name>
    <name type="common">Pirella staleyi</name>
    <dbReference type="NCBI Taxonomy" id="530564"/>
    <lineage>
        <taxon>Bacteria</taxon>
        <taxon>Pseudomonadati</taxon>
        <taxon>Planctomycetota</taxon>
        <taxon>Planctomycetia</taxon>
        <taxon>Pirellulales</taxon>
        <taxon>Pirellulaceae</taxon>
        <taxon>Pirellula</taxon>
    </lineage>
</organism>
<feature type="transmembrane region" description="Helical" evidence="6">
    <location>
        <begin position="572"/>
        <end position="598"/>
    </location>
</feature>
<evidence type="ECO:0000256" key="2">
    <source>
        <dbReference type="ARBA" id="ARBA00022692"/>
    </source>
</evidence>
<dbReference type="KEGG" id="psl:Psta_0043"/>
<feature type="transmembrane region" description="Helical" evidence="6">
    <location>
        <begin position="436"/>
        <end position="457"/>
    </location>
</feature>
<feature type="compositionally biased region" description="Low complexity" evidence="5">
    <location>
        <begin position="103"/>
        <end position="125"/>
    </location>
</feature>
<evidence type="ECO:0000256" key="6">
    <source>
        <dbReference type="SAM" id="Phobius"/>
    </source>
</evidence>
<proteinExistence type="predicted"/>
<keyword evidence="9" id="KW-1185">Reference proteome</keyword>
<keyword evidence="3 6" id="KW-1133">Transmembrane helix</keyword>
<feature type="compositionally biased region" description="Pro residues" evidence="5">
    <location>
        <begin position="152"/>
        <end position="164"/>
    </location>
</feature>
<dbReference type="OrthoDB" id="239827at2"/>
<keyword evidence="4 6" id="KW-0472">Membrane</keyword>
<comment type="subcellular location">
    <subcellularLocation>
        <location evidence="1">Membrane</location>
        <topology evidence="1">Multi-pass membrane protein</topology>
    </subcellularLocation>
</comment>
<gene>
    <name evidence="8" type="ordered locus">Psta_0043</name>
</gene>
<dbReference type="GO" id="GO:0016020">
    <property type="term" value="C:membrane"/>
    <property type="evidence" value="ECO:0007669"/>
    <property type="project" value="UniProtKB-SubCell"/>
</dbReference>
<name>D2QZI2_PIRSD</name>